<name>A0A0R1ZN11_9LACO</name>
<dbReference type="AlphaFoldDB" id="A0A0R1ZN11"/>
<dbReference type="InterPro" id="IPR017438">
    <property type="entry name" value="ATP-NAD_kinase_N"/>
</dbReference>
<evidence type="ECO:0000259" key="9">
    <source>
        <dbReference type="PROSITE" id="PS50146"/>
    </source>
</evidence>
<dbReference type="RefSeq" id="WP_054675967.1">
    <property type="nucleotide sequence ID" value="NZ_AYYO01000010.1"/>
</dbReference>
<evidence type="ECO:0000313" key="10">
    <source>
        <dbReference type="EMBL" id="KRM55935.1"/>
    </source>
</evidence>
<dbReference type="STRING" id="1291052.FC18_GL000716"/>
<reference evidence="10 11" key="1">
    <citation type="journal article" date="2015" name="Genome Announc.">
        <title>Expanding the biotechnology potential of lactobacilli through comparative genomics of 213 strains and associated genera.</title>
        <authorList>
            <person name="Sun Z."/>
            <person name="Harris H.M."/>
            <person name="McCann A."/>
            <person name="Guo C."/>
            <person name="Argimon S."/>
            <person name="Zhang W."/>
            <person name="Yang X."/>
            <person name="Jeffery I.B."/>
            <person name="Cooney J.C."/>
            <person name="Kagawa T.F."/>
            <person name="Liu W."/>
            <person name="Song Y."/>
            <person name="Salvetti E."/>
            <person name="Wrobel A."/>
            <person name="Rasinkangas P."/>
            <person name="Parkhill J."/>
            <person name="Rea M.C."/>
            <person name="O'Sullivan O."/>
            <person name="Ritari J."/>
            <person name="Douillard F.P."/>
            <person name="Paul Ross R."/>
            <person name="Yang R."/>
            <person name="Briner A.E."/>
            <person name="Felis G.E."/>
            <person name="de Vos W.M."/>
            <person name="Barrangou R."/>
            <person name="Klaenhammer T.R."/>
            <person name="Caufield P.W."/>
            <person name="Cui Y."/>
            <person name="Zhang H."/>
            <person name="O'Toole P.W."/>
        </authorList>
    </citation>
    <scope>NUCLEOTIDE SEQUENCE [LARGE SCALE GENOMIC DNA]</scope>
    <source>
        <strain evidence="10 11">DSM 20505</strain>
    </source>
</reference>
<evidence type="ECO:0000256" key="7">
    <source>
        <dbReference type="ARBA" id="ARBA00023209"/>
    </source>
</evidence>
<dbReference type="Proteomes" id="UP000051679">
    <property type="component" value="Unassembled WGS sequence"/>
</dbReference>
<evidence type="ECO:0000256" key="1">
    <source>
        <dbReference type="ARBA" id="ARBA00001946"/>
    </source>
</evidence>
<gene>
    <name evidence="10" type="ORF">FC18_GL000716</name>
</gene>
<evidence type="ECO:0000256" key="3">
    <source>
        <dbReference type="ARBA" id="ARBA00022679"/>
    </source>
</evidence>
<evidence type="ECO:0000256" key="4">
    <source>
        <dbReference type="ARBA" id="ARBA00022741"/>
    </source>
</evidence>
<keyword evidence="7" id="KW-0594">Phospholipid biosynthesis</keyword>
<evidence type="ECO:0000256" key="5">
    <source>
        <dbReference type="ARBA" id="ARBA00022777"/>
    </source>
</evidence>
<evidence type="ECO:0000256" key="6">
    <source>
        <dbReference type="ARBA" id="ARBA00022840"/>
    </source>
</evidence>
<dbReference type="PROSITE" id="PS50146">
    <property type="entry name" value="DAGK"/>
    <property type="match status" value="1"/>
</dbReference>
<dbReference type="Pfam" id="PF19279">
    <property type="entry name" value="YegS_C"/>
    <property type="match status" value="1"/>
</dbReference>
<accession>A0A0R1ZN11</accession>
<proteinExistence type="inferred from homology"/>
<keyword evidence="5 10" id="KW-0418">Kinase</keyword>
<keyword evidence="11" id="KW-1185">Reference proteome</keyword>
<dbReference type="InterPro" id="IPR001206">
    <property type="entry name" value="Diacylglycerol_kinase_cat_dom"/>
</dbReference>
<dbReference type="Gene3D" id="3.40.50.10330">
    <property type="entry name" value="Probable inorganic polyphosphate/atp-NAD kinase, domain 1"/>
    <property type="match status" value="1"/>
</dbReference>
<protein>
    <submittedName>
        <fullName evidence="10">Diacylglycerol kinase family protein</fullName>
    </submittedName>
</protein>
<dbReference type="OrthoDB" id="9786026at2"/>
<dbReference type="PANTHER" id="PTHR12358">
    <property type="entry name" value="SPHINGOSINE KINASE"/>
    <property type="match status" value="1"/>
</dbReference>
<dbReference type="Pfam" id="PF00781">
    <property type="entry name" value="DAGK_cat"/>
    <property type="match status" value="1"/>
</dbReference>
<keyword evidence="6" id="KW-0067">ATP-binding</keyword>
<keyword evidence="7" id="KW-0444">Lipid biosynthesis</keyword>
<dbReference type="SUPFAM" id="SSF111331">
    <property type="entry name" value="NAD kinase/diacylglycerol kinase-like"/>
    <property type="match status" value="1"/>
</dbReference>
<dbReference type="InterPro" id="IPR045540">
    <property type="entry name" value="YegS/DAGK_C"/>
</dbReference>
<keyword evidence="8" id="KW-1208">Phospholipid metabolism</keyword>
<sequence>MPYLYVIFNPGAGSRTANSAWQVVKEKLVATGTEFAVRVVQHHGHTEQLAQQVGKFAAHKDGVMVVIGRDGTLNQAVNGLRKSGNTIMPVAYIPAGNDIDFATAAGISTDAGEAIDQVLAATTARTVYIGHYNEKTYSSSGYFVSTLGVGLDAAVVYASGGATSMRLLHRKHFHRGIRVAQLISAFFNRQPFSAAIYLKGKNELLGNLLICTAMVHPYYAGMKLNNASELAKPGLDLLTVQNVNLIHLLYLLLRVVIGKPVQTSAVHKYQGQNLRFTTNTLEFGHVDGHELGSRLFDMELTTVPLLLWQ</sequence>
<evidence type="ECO:0000256" key="2">
    <source>
        <dbReference type="ARBA" id="ARBA00005983"/>
    </source>
</evidence>
<comment type="cofactor">
    <cofactor evidence="1">
        <name>Mg(2+)</name>
        <dbReference type="ChEBI" id="CHEBI:18420"/>
    </cofactor>
</comment>
<dbReference type="Gene3D" id="2.60.200.40">
    <property type="match status" value="1"/>
</dbReference>
<keyword evidence="4" id="KW-0547">Nucleotide-binding</keyword>
<dbReference type="SMART" id="SM00046">
    <property type="entry name" value="DAGKc"/>
    <property type="match status" value="1"/>
</dbReference>
<organism evidence="10 11">
    <name type="scientific">Lacticaseibacillus sharpeae JCM 1186 = DSM 20505</name>
    <dbReference type="NCBI Taxonomy" id="1291052"/>
    <lineage>
        <taxon>Bacteria</taxon>
        <taxon>Bacillati</taxon>
        <taxon>Bacillota</taxon>
        <taxon>Bacilli</taxon>
        <taxon>Lactobacillales</taxon>
        <taxon>Lactobacillaceae</taxon>
        <taxon>Lacticaseibacillus</taxon>
    </lineage>
</organism>
<keyword evidence="7" id="KW-0443">Lipid metabolism</keyword>
<comment type="similarity">
    <text evidence="2">Belongs to the diacylglycerol/lipid kinase family.</text>
</comment>
<dbReference type="EMBL" id="AYYO01000010">
    <property type="protein sequence ID" value="KRM55935.1"/>
    <property type="molecule type" value="Genomic_DNA"/>
</dbReference>
<keyword evidence="3" id="KW-0808">Transferase</keyword>
<comment type="caution">
    <text evidence="10">The sequence shown here is derived from an EMBL/GenBank/DDBJ whole genome shotgun (WGS) entry which is preliminary data.</text>
</comment>
<dbReference type="PANTHER" id="PTHR12358:SF54">
    <property type="entry name" value="SPHINGOSINE KINASE RELATED PROTEIN"/>
    <property type="match status" value="1"/>
</dbReference>
<dbReference type="PATRIC" id="fig|1291052.5.peg.732"/>
<dbReference type="GO" id="GO:0005524">
    <property type="term" value="F:ATP binding"/>
    <property type="evidence" value="ECO:0007669"/>
    <property type="project" value="UniProtKB-KW"/>
</dbReference>
<dbReference type="InterPro" id="IPR050187">
    <property type="entry name" value="Lipid_Phosphate_FormReg"/>
</dbReference>
<evidence type="ECO:0000313" key="11">
    <source>
        <dbReference type="Proteomes" id="UP000051679"/>
    </source>
</evidence>
<dbReference type="GO" id="GO:0016301">
    <property type="term" value="F:kinase activity"/>
    <property type="evidence" value="ECO:0007669"/>
    <property type="project" value="UniProtKB-KW"/>
</dbReference>
<dbReference type="InterPro" id="IPR016064">
    <property type="entry name" value="NAD/diacylglycerol_kinase_sf"/>
</dbReference>
<feature type="domain" description="DAGKc" evidence="9">
    <location>
        <begin position="1"/>
        <end position="136"/>
    </location>
</feature>
<evidence type="ECO:0000256" key="8">
    <source>
        <dbReference type="ARBA" id="ARBA00023264"/>
    </source>
</evidence>